<sequence length="221" mass="24144">MFTGLIEHVARIDKITPTSSNSGFYFRIGDAKPILGDCHIGDSICVNGACLTVTEFGDDWFDVNLANETLSRTNLGSLKEGDRVNTERAMAGHTRFGGHMVQGHVDTTATVQSITPDGDSLRFLFQLSPDSASYLPYIIEKGYITIDGTSLTITQVDDAQRTFGIMLIAHSQTKVTLSGKKVGDQVNIEVDCVGKYVLGSQSRLEGIIERIVDKRLKERGL</sequence>
<evidence type="ECO:0000313" key="11">
    <source>
        <dbReference type="Proteomes" id="UP001182556"/>
    </source>
</evidence>
<dbReference type="EC" id="2.5.1.9" evidence="3"/>
<feature type="repeat" description="Lumazine-binding" evidence="8">
    <location>
        <begin position="1"/>
        <end position="99"/>
    </location>
</feature>
<evidence type="ECO:0000256" key="3">
    <source>
        <dbReference type="ARBA" id="ARBA00012827"/>
    </source>
</evidence>
<dbReference type="GO" id="GO:0009231">
    <property type="term" value="P:riboflavin biosynthetic process"/>
    <property type="evidence" value="ECO:0007669"/>
    <property type="project" value="UniProtKB-KW"/>
</dbReference>
<dbReference type="Pfam" id="PF00677">
    <property type="entry name" value="Lum_binding"/>
    <property type="match status" value="2"/>
</dbReference>
<keyword evidence="11" id="KW-1185">Reference proteome</keyword>
<dbReference type="Gene3D" id="2.40.30.20">
    <property type="match status" value="2"/>
</dbReference>
<dbReference type="AlphaFoldDB" id="A0AAD9FX65"/>
<accession>A0AAD9FX65</accession>
<keyword evidence="6" id="KW-0808">Transferase</keyword>
<proteinExistence type="predicted"/>
<dbReference type="GO" id="GO:0004746">
    <property type="term" value="F:riboflavin synthase activity"/>
    <property type="evidence" value="ECO:0007669"/>
    <property type="project" value="UniProtKB-EC"/>
</dbReference>
<feature type="domain" description="Lumazine-binding" evidence="9">
    <location>
        <begin position="100"/>
        <end position="201"/>
    </location>
</feature>
<organism evidence="10 11">
    <name type="scientific">Papiliotrema laurentii</name>
    <name type="common">Cryptococcus laurentii</name>
    <dbReference type="NCBI Taxonomy" id="5418"/>
    <lineage>
        <taxon>Eukaryota</taxon>
        <taxon>Fungi</taxon>
        <taxon>Dikarya</taxon>
        <taxon>Basidiomycota</taxon>
        <taxon>Agaricomycotina</taxon>
        <taxon>Tremellomycetes</taxon>
        <taxon>Tremellales</taxon>
        <taxon>Rhynchogastremaceae</taxon>
        <taxon>Papiliotrema</taxon>
    </lineage>
</organism>
<protein>
    <recommendedName>
        <fullName evidence="4">Riboflavin synthase</fullName>
        <ecNumber evidence="3">2.5.1.9</ecNumber>
    </recommendedName>
</protein>
<dbReference type="FunFam" id="2.40.30.20:FF:000004">
    <property type="entry name" value="Riboflavin synthase, alpha subunit"/>
    <property type="match status" value="1"/>
</dbReference>
<evidence type="ECO:0000256" key="7">
    <source>
        <dbReference type="ARBA" id="ARBA00022737"/>
    </source>
</evidence>
<keyword evidence="5" id="KW-0686">Riboflavin biosynthesis</keyword>
<evidence type="ECO:0000256" key="5">
    <source>
        <dbReference type="ARBA" id="ARBA00022619"/>
    </source>
</evidence>
<evidence type="ECO:0000256" key="4">
    <source>
        <dbReference type="ARBA" id="ARBA00013950"/>
    </source>
</evidence>
<comment type="function">
    <text evidence="1">Catalyzes the dismutation of two molecules of 6,7-dimethyl-8-ribityllumazine, resulting in the formation of riboflavin and 5-amino-6-(D-ribitylamino)uracil.</text>
</comment>
<dbReference type="InterPro" id="IPR001783">
    <property type="entry name" value="Lumazine-bd"/>
</dbReference>
<dbReference type="NCBIfam" id="TIGR00187">
    <property type="entry name" value="ribE"/>
    <property type="match status" value="1"/>
</dbReference>
<reference evidence="10" key="1">
    <citation type="submission" date="2023-02" db="EMBL/GenBank/DDBJ databases">
        <title>Identification and recombinant expression of a fungal hydrolase from Papiliotrema laurentii that hydrolyzes apple cutin and clears colloidal polyester polyurethane.</title>
        <authorList>
            <consortium name="DOE Joint Genome Institute"/>
            <person name="Roman V.A."/>
            <person name="Bojanowski C."/>
            <person name="Crable B.R."/>
            <person name="Wagner D.N."/>
            <person name="Hung C.S."/>
            <person name="Nadeau L.J."/>
            <person name="Schratz L."/>
            <person name="Haridas S."/>
            <person name="Pangilinan J."/>
            <person name="Lipzen A."/>
            <person name="Na H."/>
            <person name="Yan M."/>
            <person name="Ng V."/>
            <person name="Grigoriev I.V."/>
            <person name="Spatafora J.W."/>
            <person name="Barlow D."/>
            <person name="Biffinger J."/>
            <person name="Kelley-Loughnane N."/>
            <person name="Varaljay V.A."/>
            <person name="Crookes-Goodson W.J."/>
        </authorList>
    </citation>
    <scope>NUCLEOTIDE SEQUENCE</scope>
    <source>
        <strain evidence="10">5307AH</strain>
    </source>
</reference>
<dbReference type="NCBIfam" id="NF006767">
    <property type="entry name" value="PRK09289.1"/>
    <property type="match status" value="1"/>
</dbReference>
<dbReference type="PANTHER" id="PTHR21098:SF0">
    <property type="entry name" value="RIBOFLAVIN SYNTHASE"/>
    <property type="match status" value="1"/>
</dbReference>
<keyword evidence="7" id="KW-0677">Repeat</keyword>
<evidence type="ECO:0000256" key="1">
    <source>
        <dbReference type="ARBA" id="ARBA00002803"/>
    </source>
</evidence>
<dbReference type="SUPFAM" id="SSF63380">
    <property type="entry name" value="Riboflavin synthase domain-like"/>
    <property type="match status" value="2"/>
</dbReference>
<feature type="domain" description="Lumazine-binding" evidence="9">
    <location>
        <begin position="1"/>
        <end position="99"/>
    </location>
</feature>
<comment type="caution">
    <text evidence="10">The sequence shown here is derived from an EMBL/GenBank/DDBJ whole genome shotgun (WGS) entry which is preliminary data.</text>
</comment>
<dbReference type="InterPro" id="IPR026017">
    <property type="entry name" value="Lumazine-bd_dom"/>
</dbReference>
<evidence type="ECO:0000256" key="2">
    <source>
        <dbReference type="ARBA" id="ARBA00004887"/>
    </source>
</evidence>
<evidence type="ECO:0000256" key="8">
    <source>
        <dbReference type="PROSITE-ProRule" id="PRU00524"/>
    </source>
</evidence>
<dbReference type="InterPro" id="IPR017938">
    <property type="entry name" value="Riboflavin_synthase-like_b-brl"/>
</dbReference>
<dbReference type="PROSITE" id="PS51177">
    <property type="entry name" value="LUMAZINE_BIND"/>
    <property type="match status" value="2"/>
</dbReference>
<gene>
    <name evidence="10" type="ORF">DB88DRAFT_479831</name>
</gene>
<dbReference type="CDD" id="cd00402">
    <property type="entry name" value="Riboflavin_synthase_like"/>
    <property type="match status" value="1"/>
</dbReference>
<dbReference type="Proteomes" id="UP001182556">
    <property type="component" value="Unassembled WGS sequence"/>
</dbReference>
<dbReference type="PIRSF" id="PIRSF000498">
    <property type="entry name" value="Riboflavin_syn_A"/>
    <property type="match status" value="1"/>
</dbReference>
<dbReference type="FunFam" id="2.40.30.20:FF:000003">
    <property type="entry name" value="Riboflavin synthase, alpha subunit"/>
    <property type="match status" value="1"/>
</dbReference>
<dbReference type="InterPro" id="IPR023366">
    <property type="entry name" value="ATP_synth_asu-like_sf"/>
</dbReference>
<dbReference type="EMBL" id="JAODAN010000001">
    <property type="protein sequence ID" value="KAK1927932.1"/>
    <property type="molecule type" value="Genomic_DNA"/>
</dbReference>
<evidence type="ECO:0000259" key="9">
    <source>
        <dbReference type="PROSITE" id="PS51177"/>
    </source>
</evidence>
<feature type="repeat" description="Lumazine-binding" evidence="8">
    <location>
        <begin position="100"/>
        <end position="201"/>
    </location>
</feature>
<dbReference type="PANTHER" id="PTHR21098">
    <property type="entry name" value="RIBOFLAVIN SYNTHASE ALPHA CHAIN"/>
    <property type="match status" value="1"/>
</dbReference>
<name>A0AAD9FX65_PAPLA</name>
<comment type="pathway">
    <text evidence="2">Cofactor biosynthesis; riboflavin biosynthesis; riboflavin from 2-hydroxy-3-oxobutyl phosphate and 5-amino-6-(D-ribitylamino)uracil: step 2/2.</text>
</comment>
<evidence type="ECO:0000256" key="6">
    <source>
        <dbReference type="ARBA" id="ARBA00022679"/>
    </source>
</evidence>
<evidence type="ECO:0000313" key="10">
    <source>
        <dbReference type="EMBL" id="KAK1927932.1"/>
    </source>
</evidence>